<dbReference type="InterPro" id="IPR037228">
    <property type="entry name" value="PhtA_dom_sf"/>
</dbReference>
<feature type="signal peptide" evidence="2">
    <location>
        <begin position="1"/>
        <end position="22"/>
    </location>
</feature>
<organism evidence="3 4">
    <name type="scientific">Streptococcus zalophi</name>
    <dbReference type="NCBI Taxonomy" id="640031"/>
    <lineage>
        <taxon>Bacteria</taxon>
        <taxon>Bacillati</taxon>
        <taxon>Bacillota</taxon>
        <taxon>Bacilli</taxon>
        <taxon>Lactobacillales</taxon>
        <taxon>Streptococcaceae</taxon>
        <taxon>Streptococcus</taxon>
    </lineage>
</organism>
<dbReference type="NCBIfam" id="TIGR01363">
    <property type="entry name" value="strep_his_triad"/>
    <property type="match status" value="2"/>
</dbReference>
<dbReference type="Pfam" id="PF04270">
    <property type="entry name" value="Strep_his_triad"/>
    <property type="match status" value="7"/>
</dbReference>
<keyword evidence="4" id="KW-1185">Reference proteome</keyword>
<feature type="compositionally biased region" description="Polar residues" evidence="1">
    <location>
        <begin position="241"/>
        <end position="251"/>
    </location>
</feature>
<feature type="compositionally biased region" description="Low complexity" evidence="1">
    <location>
        <begin position="286"/>
        <end position="308"/>
    </location>
</feature>
<feature type="region of interest" description="Disordered" evidence="1">
    <location>
        <begin position="241"/>
        <end position="309"/>
    </location>
</feature>
<name>A0A934UE04_9STRE</name>
<protein>
    <submittedName>
        <fullName evidence="3">Pneumococcal-type histidine triad protein</fullName>
    </submittedName>
</protein>
<reference evidence="3 4" key="1">
    <citation type="journal article" date="2021" name="Int. J. Syst. Evol. Microbiol.">
        <title>Streptococcus vicugnae sp. nov., isolated from faeces of alpacas (Vicugna pacos) and cattle (Bos taurus), Streptococcus zalophi sp. nov., and Streptococcus pacificus sp. nov., isolated from respiratory tract of California sea lions (Zalophus californianus).</title>
        <authorList>
            <person name="Volokhov D.V."/>
            <person name="Zagorodnyaya T.A."/>
            <person name="Shen Z."/>
            <person name="Blom J."/>
            <person name="Furtak V.A."/>
            <person name="Eisenberg T."/>
            <person name="Fan P."/>
            <person name="Jeong K.C."/>
            <person name="Gao Y."/>
            <person name="Zhang S."/>
            <person name="Amselle M."/>
        </authorList>
    </citation>
    <scope>NUCLEOTIDE SEQUENCE [LARGE SCALE GENOMIC DNA]</scope>
    <source>
        <strain evidence="4">CSL7508-lung</strain>
    </source>
</reference>
<keyword evidence="2" id="KW-0732">Signal</keyword>
<dbReference type="Gene3D" id="3.10.50.90">
    <property type="match status" value="4"/>
</dbReference>
<dbReference type="InterPro" id="IPR006270">
    <property type="entry name" value="Strep_his_triad_rpt"/>
</dbReference>
<feature type="compositionally biased region" description="Low complexity" evidence="1">
    <location>
        <begin position="255"/>
        <end position="272"/>
    </location>
</feature>
<feature type="region of interest" description="Disordered" evidence="1">
    <location>
        <begin position="730"/>
        <end position="755"/>
    </location>
</feature>
<sequence length="973" mass="109801">MKKKYIIGSATAALLLAVGVGAYQMNQNQEVPKNDNKVAYIEGGDKKSNTTAKSENKTQEQINEEEGISAEQIVVKITDDGYVTSHGDHYHYYNGKVPFDSLISEDLIMNDPNYTFNQADVVNEVADGYIIKVNGNYYLYLKEGSKRENVRTKAQIEEQKEKGTLEAAQKKHKSGKKQSQVSQKSDGRYRTDDGYVFSPTDVIEDTGDGFIVPHGNHFHFIPKKDLSPSELAQAQAYWNNKKGSAPQTTPKGNVAQSSGSHSTASTQSSHTTNQGTGNQKKEQHSNHSQTSQNSTQHSNASQQTQQSQKQENIIADLLKQLYALPLKQRHVESDGLVYDPQTIYSWSDNGVAVPHGDHYHYIPYSQMSPLEEKITRLLKDNKQTQHNNQQIEEHHHHDEADHHDEGADHHHDADHSNDAKDTTESDKQNNKDILDKILGGLSGFSWDNTEDEDDVDNESTNEDSTDDQATNNETADDKATNPQTSENDNTRKEMRKVGRHWVPQDAVLDENYDYKGWTAQEIYEAIQGKAIIDPEDMLYGITLATEYKDGVFIIPHIDHYHYVQLKWIDKEPEIFEVSDKTYRLNAYLATAKYYMENPDKRPKKAGWGEDADIHKGNTDKHDETDHHHHEGEDHHHDEAGHHHEGEESHPVTPESEREGKPNSQIVYSAKEIAEAKKAGKYATSDGYIFDAKDIIRDAGEAYITPHMDHEHWIPKKDLSEAERKAAEEFLASRQNTSESTNNETAPEKNDTTANDSQLISASELDATGLKATDVFAKVLPEKIVPIDKIKGNMYHAVRYVDGQLIIPHLDHYHNVRLSWLDQGSLLSDGYSIKELLATIKYYMAHPEEAPKEDGWGTDAKEDTESHIGIWDNNYGFGEEPDDNNSETTETDEEVDDEEDWEEEEDPFDAQMRTEGERHGLSGDDYFNKLLALTRRYNVAVDKMSYAAPGQVTVAKKDGTTVIVDLATLEEVTP</sequence>
<dbReference type="AlphaFoldDB" id="A0A934UE04"/>
<evidence type="ECO:0000313" key="3">
    <source>
        <dbReference type="EMBL" id="MBJ8350223.1"/>
    </source>
</evidence>
<feature type="compositionally biased region" description="Basic and acidic residues" evidence="1">
    <location>
        <begin position="391"/>
        <end position="429"/>
    </location>
</feature>
<feature type="compositionally biased region" description="Polar residues" evidence="1">
    <location>
        <begin position="732"/>
        <end position="744"/>
    </location>
</feature>
<feature type="chain" id="PRO_5037941422" evidence="2">
    <location>
        <begin position="23"/>
        <end position="973"/>
    </location>
</feature>
<dbReference type="Proteomes" id="UP000644875">
    <property type="component" value="Unassembled WGS sequence"/>
</dbReference>
<feature type="compositionally biased region" description="Acidic residues" evidence="1">
    <location>
        <begin position="878"/>
        <end position="907"/>
    </location>
</feature>
<feature type="region of interest" description="Disordered" evidence="1">
    <location>
        <begin position="154"/>
        <end position="196"/>
    </location>
</feature>
<dbReference type="SUPFAM" id="SSF142887">
    <property type="entry name" value="PhtA domain-like"/>
    <property type="match status" value="3"/>
</dbReference>
<feature type="compositionally biased region" description="Basic and acidic residues" evidence="1">
    <location>
        <begin position="154"/>
        <end position="164"/>
    </location>
</feature>
<feature type="region of interest" description="Disordered" evidence="1">
    <location>
        <begin position="599"/>
        <end position="663"/>
    </location>
</feature>
<gene>
    <name evidence="3" type="ORF">JHK64_06205</name>
</gene>
<dbReference type="EMBL" id="JAENBP010000008">
    <property type="protein sequence ID" value="MBJ8350223.1"/>
    <property type="molecule type" value="Genomic_DNA"/>
</dbReference>
<dbReference type="InterPro" id="IPR023832">
    <property type="entry name" value="His_triad_protein"/>
</dbReference>
<feature type="compositionally biased region" description="Basic and acidic residues" evidence="1">
    <location>
        <begin position="611"/>
        <end position="660"/>
    </location>
</feature>
<proteinExistence type="predicted"/>
<feature type="compositionally biased region" description="Acidic residues" evidence="1">
    <location>
        <begin position="448"/>
        <end position="466"/>
    </location>
</feature>
<evidence type="ECO:0000256" key="1">
    <source>
        <dbReference type="SAM" id="MobiDB-lite"/>
    </source>
</evidence>
<comment type="caution">
    <text evidence="3">The sequence shown here is derived from an EMBL/GenBank/DDBJ whole genome shotgun (WGS) entry which is preliminary data.</text>
</comment>
<feature type="region of interest" description="Disordered" evidence="1">
    <location>
        <begin position="441"/>
        <end position="496"/>
    </location>
</feature>
<feature type="region of interest" description="Disordered" evidence="1">
    <location>
        <begin position="870"/>
        <end position="918"/>
    </location>
</feature>
<accession>A0A934UE04</accession>
<evidence type="ECO:0000256" key="2">
    <source>
        <dbReference type="SAM" id="SignalP"/>
    </source>
</evidence>
<evidence type="ECO:0000313" key="4">
    <source>
        <dbReference type="Proteomes" id="UP000644875"/>
    </source>
</evidence>
<feature type="region of interest" description="Disordered" evidence="1">
    <location>
        <begin position="383"/>
        <end position="429"/>
    </location>
</feature>